<protein>
    <submittedName>
        <fullName evidence="2">Uncharacterized protein</fullName>
    </submittedName>
</protein>
<proteinExistence type="predicted"/>
<keyword evidence="3" id="KW-1185">Reference proteome</keyword>
<evidence type="ECO:0000256" key="1">
    <source>
        <dbReference type="SAM" id="MobiDB-lite"/>
    </source>
</evidence>
<name>A0A8C6UID1_9GOBI</name>
<dbReference type="Ensembl" id="ENSNMLT00000039819.1">
    <property type="protein sequence ID" value="ENSNMLP00000035745.1"/>
    <property type="gene ID" value="ENSNMLG00000022190.1"/>
</dbReference>
<evidence type="ECO:0000313" key="2">
    <source>
        <dbReference type="Ensembl" id="ENSNMLP00000035745.1"/>
    </source>
</evidence>
<evidence type="ECO:0000313" key="3">
    <source>
        <dbReference type="Proteomes" id="UP000694523"/>
    </source>
</evidence>
<accession>A0A8C6UID1</accession>
<feature type="compositionally biased region" description="Basic and acidic residues" evidence="1">
    <location>
        <begin position="145"/>
        <end position="158"/>
    </location>
</feature>
<organism evidence="2 3">
    <name type="scientific">Neogobius melanostomus</name>
    <name type="common">round goby</name>
    <dbReference type="NCBI Taxonomy" id="47308"/>
    <lineage>
        <taxon>Eukaryota</taxon>
        <taxon>Metazoa</taxon>
        <taxon>Chordata</taxon>
        <taxon>Craniata</taxon>
        <taxon>Vertebrata</taxon>
        <taxon>Euteleostomi</taxon>
        <taxon>Actinopterygii</taxon>
        <taxon>Neopterygii</taxon>
        <taxon>Teleostei</taxon>
        <taxon>Neoteleostei</taxon>
        <taxon>Acanthomorphata</taxon>
        <taxon>Gobiaria</taxon>
        <taxon>Gobiiformes</taxon>
        <taxon>Gobioidei</taxon>
        <taxon>Gobiidae</taxon>
        <taxon>Benthophilinae</taxon>
        <taxon>Neogobiini</taxon>
        <taxon>Neogobius</taxon>
    </lineage>
</organism>
<reference evidence="2" key="1">
    <citation type="submission" date="2025-08" db="UniProtKB">
        <authorList>
            <consortium name="Ensembl"/>
        </authorList>
    </citation>
    <scope>IDENTIFICATION</scope>
</reference>
<feature type="region of interest" description="Disordered" evidence="1">
    <location>
        <begin position="76"/>
        <end position="158"/>
    </location>
</feature>
<reference evidence="2" key="2">
    <citation type="submission" date="2025-09" db="UniProtKB">
        <authorList>
            <consortium name="Ensembl"/>
        </authorList>
    </citation>
    <scope>IDENTIFICATION</scope>
</reference>
<sequence length="197" mass="21146">MFIFPGDCGRRAAFPSDPGPSEDPPHTAPAHTRTPAGRGQYHTVVAAAHANAHANANVSLLQAAASSDGALTLDLIHEEEPRPRTNTGSSRKHHTLPREVPTHTWQGPEPGAAPDSNQDTSGDPEATRATSGDPEPTRATSGDPEPTRDQEAEQEEARRLLLEAKAQWNQALQVLTEVQELKQLFLQLNKRGGAKPS</sequence>
<dbReference type="AlphaFoldDB" id="A0A8C6UID1"/>
<feature type="region of interest" description="Disordered" evidence="1">
    <location>
        <begin position="1"/>
        <end position="39"/>
    </location>
</feature>
<dbReference type="Proteomes" id="UP000694523">
    <property type="component" value="Unplaced"/>
</dbReference>